<evidence type="ECO:0000313" key="2">
    <source>
        <dbReference type="EMBL" id="PCS21839.1"/>
    </source>
</evidence>
<comment type="caution">
    <text evidence="2">The sequence shown here is derived from an EMBL/GenBank/DDBJ whole genome shotgun (WGS) entry which is preliminary data.</text>
</comment>
<protein>
    <submittedName>
        <fullName evidence="2">Mobile element protein</fullName>
    </submittedName>
</protein>
<dbReference type="InterPro" id="IPR004291">
    <property type="entry name" value="Transposase_IS66_central"/>
</dbReference>
<dbReference type="PANTHER" id="PTHR33678">
    <property type="entry name" value="BLL1576 PROTEIN"/>
    <property type="match status" value="1"/>
</dbReference>
<keyword evidence="3" id="KW-1185">Reference proteome</keyword>
<reference evidence="3" key="1">
    <citation type="submission" date="2017-04" db="EMBL/GenBank/DDBJ databases">
        <title>Genome evolution of the luminous symbionts of deep sea anglerfish.</title>
        <authorList>
            <person name="Hendry T.A."/>
        </authorList>
    </citation>
    <scope>NUCLEOTIDE SEQUENCE [LARGE SCALE GENOMIC DNA]</scope>
</reference>
<dbReference type="AlphaFoldDB" id="A0A2A5T0Y9"/>
<dbReference type="EMBL" id="NBYY01000029">
    <property type="protein sequence ID" value="PCS21839.1"/>
    <property type="molecule type" value="Genomic_DNA"/>
</dbReference>
<gene>
    <name evidence="2" type="ORF">BTN49_2525</name>
</gene>
<dbReference type="Proteomes" id="UP000219020">
    <property type="component" value="Unassembled WGS sequence"/>
</dbReference>
<dbReference type="InterPro" id="IPR052344">
    <property type="entry name" value="Transposase-related"/>
</dbReference>
<evidence type="ECO:0000313" key="3">
    <source>
        <dbReference type="Proteomes" id="UP000219020"/>
    </source>
</evidence>
<organism evidence="2 3">
    <name type="scientific">Candidatus Enterovibrio escicola</name>
    <dbReference type="NCBI Taxonomy" id="1927127"/>
    <lineage>
        <taxon>Bacteria</taxon>
        <taxon>Pseudomonadati</taxon>
        <taxon>Pseudomonadota</taxon>
        <taxon>Gammaproteobacteria</taxon>
        <taxon>Vibrionales</taxon>
        <taxon>Vibrionaceae</taxon>
        <taxon>Enterovibrio</taxon>
    </lineage>
</organism>
<accession>A0A2A5T0Y9</accession>
<dbReference type="Pfam" id="PF03050">
    <property type="entry name" value="DDE_Tnp_IS66"/>
    <property type="match status" value="1"/>
</dbReference>
<feature type="domain" description="Transposase IS66 central" evidence="1">
    <location>
        <begin position="31"/>
        <end position="161"/>
    </location>
</feature>
<proteinExistence type="predicted"/>
<dbReference type="PANTHER" id="PTHR33678:SF1">
    <property type="entry name" value="BLL1576 PROTEIN"/>
    <property type="match status" value="1"/>
</dbReference>
<evidence type="ECO:0000259" key="1">
    <source>
        <dbReference type="Pfam" id="PF03050"/>
    </source>
</evidence>
<name>A0A2A5T0Y9_9GAMM</name>
<sequence>MNITESQLFHGRYQHCNHTVQTNLPDDAPSGQLDPRLFSHIAVLSGQYHPSIRKIQRLLMDKYGTHFSIELISKTQGRVSSMLTLLQQALHHPVKQSAVIHIDEITHKRNGVAATRWIWLFSGSHAVYQTMRYRRNAETAKAMLDEQYHAIVITNQCGSYN</sequence>